<dbReference type="Pfam" id="PF05096">
    <property type="entry name" value="Glu_cyclase_2"/>
    <property type="match status" value="1"/>
</dbReference>
<evidence type="ECO:0008006" key="4">
    <source>
        <dbReference type="Google" id="ProtNLM"/>
    </source>
</evidence>
<feature type="chain" id="PRO_5007275005" description="Glutamine cyclotransferase" evidence="1">
    <location>
        <begin position="35"/>
        <end position="286"/>
    </location>
</feature>
<dbReference type="InterPro" id="IPR007788">
    <property type="entry name" value="QCT"/>
</dbReference>
<proteinExistence type="predicted"/>
<dbReference type="AlphaFoldDB" id="A0A127M4K8"/>
<evidence type="ECO:0000313" key="3">
    <source>
        <dbReference type="Proteomes" id="UP000074119"/>
    </source>
</evidence>
<organism evidence="2 3">
    <name type="scientific">Zhongshania aliphaticivorans</name>
    <dbReference type="NCBI Taxonomy" id="1470434"/>
    <lineage>
        <taxon>Bacteria</taxon>
        <taxon>Pseudomonadati</taxon>
        <taxon>Pseudomonadota</taxon>
        <taxon>Gammaproteobacteria</taxon>
        <taxon>Cellvibrionales</taxon>
        <taxon>Spongiibacteraceae</taxon>
        <taxon>Zhongshania</taxon>
    </lineage>
</organism>
<dbReference type="PANTHER" id="PTHR31270">
    <property type="entry name" value="GLUTAMINYL-PEPTIDE CYCLOTRANSFERASE"/>
    <property type="match status" value="1"/>
</dbReference>
<dbReference type="PANTHER" id="PTHR31270:SF1">
    <property type="entry name" value="GLUTAMINYL-PEPTIDE CYCLOTRANSFERASE"/>
    <property type="match status" value="1"/>
</dbReference>
<protein>
    <recommendedName>
        <fullName evidence="4">Glutamine cyclotransferase</fullName>
    </recommendedName>
</protein>
<feature type="signal peptide" evidence="1">
    <location>
        <begin position="1"/>
        <end position="34"/>
    </location>
</feature>
<keyword evidence="1" id="KW-0732">Signal</keyword>
<dbReference type="InterPro" id="IPR011044">
    <property type="entry name" value="Quino_amine_DH_bsu"/>
</dbReference>
<dbReference type="STRING" id="1470434.AZF00_07570"/>
<evidence type="ECO:0000256" key="1">
    <source>
        <dbReference type="SAM" id="SignalP"/>
    </source>
</evidence>
<evidence type="ECO:0000313" key="2">
    <source>
        <dbReference type="EMBL" id="AMO68169.1"/>
    </source>
</evidence>
<gene>
    <name evidence="2" type="ORF">AZF00_07570</name>
</gene>
<accession>A0A127M4K8</accession>
<dbReference type="RefSeq" id="WP_008247549.1">
    <property type="nucleotide sequence ID" value="NZ_CP014544.1"/>
</dbReference>
<reference evidence="2 3" key="1">
    <citation type="submission" date="2015-12" db="EMBL/GenBank/DDBJ databases">
        <authorList>
            <person name="Shamseldin A."/>
            <person name="Moawad H."/>
            <person name="Abd El-Rahim W.M."/>
            <person name="Sadowsky M.J."/>
        </authorList>
    </citation>
    <scope>NUCLEOTIDE SEQUENCE [LARGE SCALE GENOMIC DNA]</scope>
    <source>
        <strain evidence="2 3">SM2</strain>
    </source>
</reference>
<name>A0A127M4K8_9GAMM</name>
<dbReference type="SUPFAM" id="SSF50969">
    <property type="entry name" value="YVTN repeat-like/Quinoprotein amine dehydrogenase"/>
    <property type="match status" value="1"/>
</dbReference>
<sequence length="286" mass="31688">MRKSTRLANRLFYQSTTHLLCLLAALFGSVNALAAKSIDYTLIGSYPHQPALFTQGLELYQGRLYESSGLYGHSKIVSRAFPPKPEDSITGTVLPSNLFAEGLSLYRGKLYILTWRAGKGLVVDPHHFTLLGVFNYEGQGWGLCASIHKERGDYLVMSNGSDQLQWFDANTLTLSHTLSVSDNGAPVDQLNELECRGDYIIANQWHKQHLLIIHAFTGEVFAKVDLSVLALDAAQSTTLDPEAVLNGVAYDPDDDSWLVTGKLWPKIYRIKFDLDKLSASPRAAAR</sequence>
<dbReference type="KEGG" id="zal:AZF00_07570"/>
<dbReference type="Proteomes" id="UP000074119">
    <property type="component" value="Chromosome"/>
</dbReference>
<dbReference type="EMBL" id="CP014544">
    <property type="protein sequence ID" value="AMO68169.1"/>
    <property type="molecule type" value="Genomic_DNA"/>
</dbReference>
<dbReference type="GO" id="GO:0016603">
    <property type="term" value="F:glutaminyl-peptide cyclotransferase activity"/>
    <property type="evidence" value="ECO:0007669"/>
    <property type="project" value="InterPro"/>
</dbReference>